<gene>
    <name evidence="1" type="ORF">HRbin17_00282</name>
</gene>
<reference evidence="2" key="1">
    <citation type="submission" date="2017-09" db="EMBL/GenBank/DDBJ databases">
        <title>Metaegenomics of thermophilic ammonia-oxidizing enrichment culture.</title>
        <authorList>
            <person name="Kato S."/>
            <person name="Suzuki K."/>
        </authorList>
    </citation>
    <scope>NUCLEOTIDE SEQUENCE [LARGE SCALE GENOMIC DNA]</scope>
</reference>
<dbReference type="EMBL" id="BEHT01000002">
    <property type="protein sequence ID" value="GBC97791.1"/>
    <property type="molecule type" value="Genomic_DNA"/>
</dbReference>
<dbReference type="PROSITE" id="PS51257">
    <property type="entry name" value="PROKAR_LIPOPROTEIN"/>
    <property type="match status" value="1"/>
</dbReference>
<comment type="caution">
    <text evidence="1">The sequence shown here is derived from an EMBL/GenBank/DDBJ whole genome shotgun (WGS) entry which is preliminary data.</text>
</comment>
<organism evidence="1 2">
    <name type="scientific">Candidatus Fervidibacter japonicus</name>
    <dbReference type="NCBI Taxonomy" id="2035412"/>
    <lineage>
        <taxon>Bacteria</taxon>
        <taxon>Candidatus Fervidibacterota</taxon>
        <taxon>Candidatus Fervidibacter</taxon>
    </lineage>
</organism>
<protein>
    <submittedName>
        <fullName evidence="1">Uncharacterized protein</fullName>
    </submittedName>
</protein>
<evidence type="ECO:0000313" key="2">
    <source>
        <dbReference type="Proteomes" id="UP000236173"/>
    </source>
</evidence>
<accession>A0A2H5X9D1</accession>
<evidence type="ECO:0000313" key="1">
    <source>
        <dbReference type="EMBL" id="GBC97791.1"/>
    </source>
</evidence>
<dbReference type="Proteomes" id="UP000236173">
    <property type="component" value="Unassembled WGS sequence"/>
</dbReference>
<proteinExistence type="predicted"/>
<sequence length="435" mass="49523">MDYFVMKQHAVAAYLQLVLGCDRVMYDAEWWGTREPPIDLIGIRGQHAAIAVDLAEKFASYPKGMRLPTLKRKLIQRFQSAYDRLTSWGVHKVQMEVWFLGAPQEALEIVLPSVAQVLWRERQCALTVVPTPEAVQRITQTVDAIRRHGHDIGNPFAQAILLASGVAETPPRTALTPPRQFPLELPDPYAIPAFVHAFLSSGYIVNWLGFDVPAFSALWELTQQQRSSAWWELAELLNDAEAANRFTAHDAFQHMFAGMDTAHGLGAMMERWQWGVSPKYSQEQIVRVLQWLMPNAARVAKAWRERWRQPPVIEIGFLLPYLSRNPHFAPEVIEAEIARYGGDRDMARAHFQLPNPDKHFYRGYLRLVLQGPYDNAPPSPRLAAAEVPLRSPFLPRGTTTALSVLYPPEFAGYFWLTFHAIAQTIRPMVERLQEP</sequence>
<dbReference type="AlphaFoldDB" id="A0A2H5X9D1"/>
<name>A0A2H5X9D1_9BACT</name>